<gene>
    <name evidence="1" type="ORF">WG66_3839</name>
</gene>
<comment type="caution">
    <text evidence="1">The sequence shown here is derived from an EMBL/GenBank/DDBJ whole genome shotgun (WGS) entry which is preliminary data.</text>
</comment>
<accession>A0A0W0G4U1</accession>
<evidence type="ECO:0000313" key="1">
    <source>
        <dbReference type="EMBL" id="KTB43583.1"/>
    </source>
</evidence>
<dbReference type="EMBL" id="LATX01001137">
    <property type="protein sequence ID" value="KTB43583.1"/>
    <property type="molecule type" value="Genomic_DNA"/>
</dbReference>
<evidence type="ECO:0000313" key="2">
    <source>
        <dbReference type="Proteomes" id="UP000054988"/>
    </source>
</evidence>
<reference evidence="1 2" key="1">
    <citation type="submission" date="2015-12" db="EMBL/GenBank/DDBJ databases">
        <title>Draft genome sequence of Moniliophthora roreri, the causal agent of frosty pod rot of cacao.</title>
        <authorList>
            <person name="Aime M.C."/>
            <person name="Diaz-Valderrama J.R."/>
            <person name="Kijpornyongpan T."/>
            <person name="Phillips-Mora W."/>
        </authorList>
    </citation>
    <scope>NUCLEOTIDE SEQUENCE [LARGE SCALE GENOMIC DNA]</scope>
    <source>
        <strain evidence="1 2">MCA 2952</strain>
    </source>
</reference>
<organism evidence="1 2">
    <name type="scientific">Moniliophthora roreri</name>
    <name type="common">Frosty pod rot fungus</name>
    <name type="synonym">Monilia roreri</name>
    <dbReference type="NCBI Taxonomy" id="221103"/>
    <lineage>
        <taxon>Eukaryota</taxon>
        <taxon>Fungi</taxon>
        <taxon>Dikarya</taxon>
        <taxon>Basidiomycota</taxon>
        <taxon>Agaricomycotina</taxon>
        <taxon>Agaricomycetes</taxon>
        <taxon>Agaricomycetidae</taxon>
        <taxon>Agaricales</taxon>
        <taxon>Marasmiineae</taxon>
        <taxon>Marasmiaceae</taxon>
        <taxon>Moniliophthora</taxon>
    </lineage>
</organism>
<dbReference type="AlphaFoldDB" id="A0A0W0G4U1"/>
<dbReference type="Proteomes" id="UP000054988">
    <property type="component" value="Unassembled WGS sequence"/>
</dbReference>
<protein>
    <submittedName>
        <fullName evidence="1">Uncharacterized protein</fullName>
    </submittedName>
</protein>
<name>A0A0W0G4U1_MONRR</name>
<proteinExistence type="predicted"/>
<sequence>MGRGLEAFRSFLSPSFPSCRSTLPVKVELFKNRHQCSTGELEAVSKIHGLDFSPEARGDMQIPLLVLPFDYGGEATGLLFSRCAG</sequence>